<organism evidence="2 3">
    <name type="scientific">Neorhodopirellula lusitana</name>
    <dbReference type="NCBI Taxonomy" id="445327"/>
    <lineage>
        <taxon>Bacteria</taxon>
        <taxon>Pseudomonadati</taxon>
        <taxon>Planctomycetota</taxon>
        <taxon>Planctomycetia</taxon>
        <taxon>Pirellulales</taxon>
        <taxon>Pirellulaceae</taxon>
        <taxon>Neorhodopirellula</taxon>
    </lineage>
</organism>
<evidence type="ECO:0000313" key="2">
    <source>
        <dbReference type="EMBL" id="SMP58730.1"/>
    </source>
</evidence>
<accession>A0ABY1Q555</accession>
<gene>
    <name evidence="2" type="ORF">SAMN06265222_106101</name>
</gene>
<feature type="region of interest" description="Disordered" evidence="1">
    <location>
        <begin position="37"/>
        <end position="56"/>
    </location>
</feature>
<name>A0ABY1Q555_9BACT</name>
<keyword evidence="3" id="KW-1185">Reference proteome</keyword>
<protein>
    <submittedName>
        <fullName evidence="2">Uncharacterized protein</fullName>
    </submittedName>
</protein>
<dbReference type="EMBL" id="FXUG01000006">
    <property type="protein sequence ID" value="SMP58730.1"/>
    <property type="molecule type" value="Genomic_DNA"/>
</dbReference>
<proteinExistence type="predicted"/>
<evidence type="ECO:0000313" key="3">
    <source>
        <dbReference type="Proteomes" id="UP001158067"/>
    </source>
</evidence>
<evidence type="ECO:0000256" key="1">
    <source>
        <dbReference type="SAM" id="MobiDB-lite"/>
    </source>
</evidence>
<comment type="caution">
    <text evidence="2">The sequence shown here is derived from an EMBL/GenBank/DDBJ whole genome shotgun (WGS) entry which is preliminary data.</text>
</comment>
<feature type="compositionally biased region" description="Polar residues" evidence="1">
    <location>
        <begin position="46"/>
        <end position="56"/>
    </location>
</feature>
<reference evidence="2 3" key="1">
    <citation type="submission" date="2017-05" db="EMBL/GenBank/DDBJ databases">
        <authorList>
            <person name="Varghese N."/>
            <person name="Submissions S."/>
        </authorList>
    </citation>
    <scope>NUCLEOTIDE SEQUENCE [LARGE SCALE GENOMIC DNA]</scope>
    <source>
        <strain evidence="2 3">DSM 25457</strain>
    </source>
</reference>
<sequence>MQEQTHGTFKKSSRNPEAYKLSMLIIPNQCHAVLRDEKRAHHNRVNSHPLTSDSFS</sequence>
<dbReference type="Proteomes" id="UP001158067">
    <property type="component" value="Unassembled WGS sequence"/>
</dbReference>